<gene>
    <name evidence="3" type="primary">LOC120281150</name>
</gene>
<evidence type="ECO:0000313" key="2">
    <source>
        <dbReference type="Proteomes" id="UP001515500"/>
    </source>
</evidence>
<accession>A0AB40CZK7</accession>
<dbReference type="PANTHER" id="PTHR11439:SF483">
    <property type="entry name" value="PEPTIDE SYNTHASE GLIP-LIKE, PUTATIVE (AFU_ORTHOLOGUE AFUA_3G12920)-RELATED"/>
    <property type="match status" value="1"/>
</dbReference>
<name>A0AB40CZK7_DIOCR</name>
<dbReference type="InterPro" id="IPR013103">
    <property type="entry name" value="RVT_2"/>
</dbReference>
<feature type="domain" description="Reverse transcriptase Ty1/copia-type" evidence="1">
    <location>
        <begin position="27"/>
        <end position="90"/>
    </location>
</feature>
<sequence>MGFVRSANDPTVYKKYQGVEDVLLLCLLREFKQITLKTFEMMDLGLMRYFLGLEVKQSNGSLFVSQGRYVEDLLSKADMLHCKPVGSPMNSNEKLHSQDCSGDANPSKYRMLIRRLLYLTHTRPDIMHAVSIVSRFMKTPSMHHLGAVK</sequence>
<dbReference type="Pfam" id="PF07727">
    <property type="entry name" value="RVT_2"/>
    <property type="match status" value="1"/>
</dbReference>
<reference evidence="3" key="1">
    <citation type="submission" date="2025-08" db="UniProtKB">
        <authorList>
            <consortium name="RefSeq"/>
        </authorList>
    </citation>
    <scope>IDENTIFICATION</scope>
</reference>
<protein>
    <submittedName>
        <fullName evidence="3">Uncharacterized mitochondrial protein AtMg00810-like</fullName>
    </submittedName>
</protein>
<proteinExistence type="predicted"/>
<dbReference type="Proteomes" id="UP001515500">
    <property type="component" value="Chromosome 17"/>
</dbReference>
<organism evidence="2 3">
    <name type="scientific">Dioscorea cayennensis subsp. rotundata</name>
    <name type="common">White Guinea yam</name>
    <name type="synonym">Dioscorea rotundata</name>
    <dbReference type="NCBI Taxonomy" id="55577"/>
    <lineage>
        <taxon>Eukaryota</taxon>
        <taxon>Viridiplantae</taxon>
        <taxon>Streptophyta</taxon>
        <taxon>Embryophyta</taxon>
        <taxon>Tracheophyta</taxon>
        <taxon>Spermatophyta</taxon>
        <taxon>Magnoliopsida</taxon>
        <taxon>Liliopsida</taxon>
        <taxon>Dioscoreales</taxon>
        <taxon>Dioscoreaceae</taxon>
        <taxon>Dioscorea</taxon>
    </lineage>
</organism>
<evidence type="ECO:0000313" key="3">
    <source>
        <dbReference type="RefSeq" id="XP_039143990.1"/>
    </source>
</evidence>
<dbReference type="RefSeq" id="XP_039143990.1">
    <property type="nucleotide sequence ID" value="XM_039288056.1"/>
</dbReference>
<dbReference type="AlphaFoldDB" id="A0AB40CZK7"/>
<dbReference type="PANTHER" id="PTHR11439">
    <property type="entry name" value="GAG-POL-RELATED RETROTRANSPOSON"/>
    <property type="match status" value="1"/>
</dbReference>
<evidence type="ECO:0000259" key="1">
    <source>
        <dbReference type="Pfam" id="PF07727"/>
    </source>
</evidence>
<keyword evidence="2" id="KW-1185">Reference proteome</keyword>
<dbReference type="GeneID" id="120281150"/>